<dbReference type="KEGG" id="wse:WALSEDRAFT_46777"/>
<keyword evidence="1 4" id="KW-0808">Transferase</keyword>
<dbReference type="EMBL" id="JH668235">
    <property type="protein sequence ID" value="EIM20959.1"/>
    <property type="molecule type" value="Genomic_DNA"/>
</dbReference>
<dbReference type="CDD" id="cd04301">
    <property type="entry name" value="NAT_SF"/>
    <property type="match status" value="1"/>
</dbReference>
<dbReference type="FunCoup" id="I4YAG7">
    <property type="interactions" value="366"/>
</dbReference>
<evidence type="ECO:0000256" key="2">
    <source>
        <dbReference type="ARBA" id="ARBA00023315"/>
    </source>
</evidence>
<dbReference type="RefSeq" id="XP_006958952.1">
    <property type="nucleotide sequence ID" value="XM_006958890.1"/>
</dbReference>
<dbReference type="Pfam" id="PF00583">
    <property type="entry name" value="Acetyltransf_1"/>
    <property type="match status" value="1"/>
</dbReference>
<dbReference type="PANTHER" id="PTHR45910">
    <property type="entry name" value="N-ALPHA-ACETYLTRANSFERASE 20"/>
    <property type="match status" value="1"/>
</dbReference>
<proteinExistence type="predicted"/>
<dbReference type="InterPro" id="IPR000182">
    <property type="entry name" value="GNAT_dom"/>
</dbReference>
<evidence type="ECO:0000256" key="1">
    <source>
        <dbReference type="ARBA" id="ARBA00022679"/>
    </source>
</evidence>
<dbReference type="OMA" id="EQHPSMR"/>
<dbReference type="HOGENOM" id="CLU_013985_7_1_1"/>
<dbReference type="PROSITE" id="PS51186">
    <property type="entry name" value="GNAT"/>
    <property type="match status" value="1"/>
</dbReference>
<dbReference type="GO" id="GO:0004596">
    <property type="term" value="F:protein-N-terminal amino-acid acetyltransferase activity"/>
    <property type="evidence" value="ECO:0007669"/>
    <property type="project" value="TreeGrafter"/>
</dbReference>
<dbReference type="PANTHER" id="PTHR45910:SF1">
    <property type="entry name" value="N-ALPHA-ACETYLTRANSFERASE 20"/>
    <property type="match status" value="1"/>
</dbReference>
<dbReference type="GeneID" id="18472399"/>
<dbReference type="InterPro" id="IPR016181">
    <property type="entry name" value="Acyl_CoA_acyltransferase"/>
</dbReference>
<dbReference type="Proteomes" id="UP000005242">
    <property type="component" value="Unassembled WGS sequence"/>
</dbReference>
<accession>I4YAG7</accession>
<organism evidence="4 5">
    <name type="scientific">Wallemia mellicola (strain ATCC MYA-4683 / CBS 633.66)</name>
    <name type="common">Wallemia sebi (CBS 633.66)</name>
    <dbReference type="NCBI Taxonomy" id="671144"/>
    <lineage>
        <taxon>Eukaryota</taxon>
        <taxon>Fungi</taxon>
        <taxon>Dikarya</taxon>
        <taxon>Basidiomycota</taxon>
        <taxon>Wallemiomycotina</taxon>
        <taxon>Wallemiomycetes</taxon>
        <taxon>Wallemiales</taxon>
        <taxon>Wallemiaceae</taxon>
        <taxon>Wallemia</taxon>
    </lineage>
</organism>
<dbReference type="SUPFAM" id="SSF55729">
    <property type="entry name" value="Acyl-CoA N-acyltransferases (Nat)"/>
    <property type="match status" value="1"/>
</dbReference>
<gene>
    <name evidence="4" type="ORF">WALSEDRAFT_46777</name>
</gene>
<protein>
    <submittedName>
        <fullName evidence="4">NatB N-acetyltransferase complex catalytic subunit Nat3</fullName>
    </submittedName>
</protein>
<dbReference type="GO" id="GO:0031416">
    <property type="term" value="C:NatB complex"/>
    <property type="evidence" value="ECO:0007669"/>
    <property type="project" value="TreeGrafter"/>
</dbReference>
<evidence type="ECO:0000259" key="3">
    <source>
        <dbReference type="PROSITE" id="PS51186"/>
    </source>
</evidence>
<dbReference type="Gene3D" id="3.40.630.30">
    <property type="match status" value="1"/>
</dbReference>
<sequence>MTTIKSFKSTHLLKINKINLDYWTETYSISFYQDYLIRNPKLCLSISHPDDSLMGYLFGKIEGRNKELHGHVTALSISPLYRKIGLASLLMKKCEELSNNLDKCYFVDLFVRLTNSNAIKMYTKLGYSVFRRVVGYYGDKEDAYDMRKCLDIDKEGISIRENGHLVRCSPEDTIFN</sequence>
<dbReference type="STRING" id="671144.I4YAG7"/>
<name>I4YAG7_WALMC</name>
<dbReference type="InParanoid" id="I4YAG7"/>
<dbReference type="OrthoDB" id="10264728at2759"/>
<keyword evidence="2" id="KW-0012">Acyltransferase</keyword>
<dbReference type="InterPro" id="IPR051646">
    <property type="entry name" value="NatB_acetyltransferase_subunit"/>
</dbReference>
<evidence type="ECO:0000313" key="5">
    <source>
        <dbReference type="Proteomes" id="UP000005242"/>
    </source>
</evidence>
<dbReference type="AlphaFoldDB" id="I4YAG7"/>
<keyword evidence="5" id="KW-1185">Reference proteome</keyword>
<reference evidence="4 5" key="1">
    <citation type="journal article" date="2012" name="Fungal Genet. Biol.">
        <title>The genome of the xerotolerant mold Wallemia sebi reveals adaptations to osmotic stress and suggests cryptic sexual reproduction.</title>
        <authorList>
            <person name="Padamsee M."/>
            <person name="Kumar T.K.A."/>
            <person name="Riley R."/>
            <person name="Binder M."/>
            <person name="Boyd A."/>
            <person name="Calvo A.M."/>
            <person name="Furukawa K."/>
            <person name="Hesse C."/>
            <person name="Hohmann S."/>
            <person name="James T.Y."/>
            <person name="LaButti K."/>
            <person name="Lapidus A."/>
            <person name="Lindquist E."/>
            <person name="Lucas S."/>
            <person name="Miller K."/>
            <person name="Shantappa S."/>
            <person name="Grigoriev I.V."/>
            <person name="Hibbett D.S."/>
            <person name="McLaughlin D.J."/>
            <person name="Spatafora J.W."/>
            <person name="Aime M.C."/>
        </authorList>
    </citation>
    <scope>NUCLEOTIDE SEQUENCE [LARGE SCALE GENOMIC DNA]</scope>
    <source>
        <strain evidence="5">ATCC MYA-4683 / CBS 633.66</strain>
    </source>
</reference>
<feature type="domain" description="N-acetyltransferase" evidence="3">
    <location>
        <begin position="2"/>
        <end position="151"/>
    </location>
</feature>
<dbReference type="eggNOG" id="KOG3234">
    <property type="taxonomic scope" value="Eukaryota"/>
</dbReference>
<evidence type="ECO:0000313" key="4">
    <source>
        <dbReference type="EMBL" id="EIM20959.1"/>
    </source>
</evidence>